<reference evidence="2" key="1">
    <citation type="submission" date="2021-08" db="EMBL/GenBank/DDBJ databases">
        <title>Global Aspergillus fumigatus from environmental and clinical sources.</title>
        <authorList>
            <person name="Barber A."/>
            <person name="Sae-Ong T."/>
        </authorList>
    </citation>
    <scope>NUCLEOTIDE SEQUENCE</scope>
    <source>
        <strain evidence="2">NRZ-2016-071</strain>
    </source>
</reference>
<evidence type="ECO:0000256" key="1">
    <source>
        <dbReference type="SAM" id="MobiDB-lite"/>
    </source>
</evidence>
<protein>
    <submittedName>
        <fullName evidence="2">Uncharacterized protein</fullName>
    </submittedName>
</protein>
<gene>
    <name evidence="2" type="ORF">KXV57_006546</name>
</gene>
<evidence type="ECO:0000313" key="2">
    <source>
        <dbReference type="EMBL" id="KAH1903990.1"/>
    </source>
</evidence>
<feature type="region of interest" description="Disordered" evidence="1">
    <location>
        <begin position="107"/>
        <end position="127"/>
    </location>
</feature>
<comment type="caution">
    <text evidence="2">The sequence shown here is derived from an EMBL/GenBank/DDBJ whole genome shotgun (WGS) entry which is preliminary data.</text>
</comment>
<accession>A0A9P8NJI8</accession>
<dbReference type="AlphaFoldDB" id="A0A9P8NJI8"/>
<dbReference type="Proteomes" id="UP000813423">
    <property type="component" value="Unassembled WGS sequence"/>
</dbReference>
<proteinExistence type="predicted"/>
<name>A0A9P8NJI8_ASPFM</name>
<organism evidence="2 3">
    <name type="scientific">Aspergillus fumigatus</name>
    <name type="common">Neosartorya fumigata</name>
    <dbReference type="NCBI Taxonomy" id="746128"/>
    <lineage>
        <taxon>Eukaryota</taxon>
        <taxon>Fungi</taxon>
        <taxon>Dikarya</taxon>
        <taxon>Ascomycota</taxon>
        <taxon>Pezizomycotina</taxon>
        <taxon>Eurotiomycetes</taxon>
        <taxon>Eurotiomycetidae</taxon>
        <taxon>Eurotiales</taxon>
        <taxon>Aspergillaceae</taxon>
        <taxon>Aspergillus</taxon>
        <taxon>Aspergillus subgen. Fumigati</taxon>
    </lineage>
</organism>
<dbReference type="EMBL" id="JAIBSC010000049">
    <property type="protein sequence ID" value="KAH1903990.1"/>
    <property type="molecule type" value="Genomic_DNA"/>
</dbReference>
<feature type="compositionally biased region" description="Basic and acidic residues" evidence="1">
    <location>
        <begin position="9"/>
        <end position="33"/>
    </location>
</feature>
<feature type="region of interest" description="Disordered" evidence="1">
    <location>
        <begin position="1"/>
        <end position="33"/>
    </location>
</feature>
<sequence>MSPHRHSTSWREKRQVQGRFLDPKKQAKADRERFRRGKWACLKRLNDLYLDGLDVGRERRIYVVVSSKTKSRDGSTHYTTYNTHPDEDWVPPFDEVAEHWPQTDQWKPTDFEKKQGKRQNIRNSQEPTVAQHQLTIPAPPSLQLPLTPILAYFSSQLSVLPK</sequence>
<evidence type="ECO:0000313" key="3">
    <source>
        <dbReference type="Proteomes" id="UP000813423"/>
    </source>
</evidence>
<dbReference type="OMA" id="STHYTTY"/>